<organism evidence="1 2">
    <name type="scientific">Entomophthora muscae</name>
    <dbReference type="NCBI Taxonomy" id="34485"/>
    <lineage>
        <taxon>Eukaryota</taxon>
        <taxon>Fungi</taxon>
        <taxon>Fungi incertae sedis</taxon>
        <taxon>Zoopagomycota</taxon>
        <taxon>Entomophthoromycotina</taxon>
        <taxon>Entomophthoromycetes</taxon>
        <taxon>Entomophthorales</taxon>
        <taxon>Entomophthoraceae</taxon>
        <taxon>Entomophthora</taxon>
    </lineage>
</organism>
<accession>A0ACC2TBW9</accession>
<protein>
    <submittedName>
        <fullName evidence="1">Uncharacterized protein</fullName>
    </submittedName>
</protein>
<name>A0ACC2TBW9_9FUNG</name>
<dbReference type="EMBL" id="QTSX02003053">
    <property type="protein sequence ID" value="KAJ9072097.1"/>
    <property type="molecule type" value="Genomic_DNA"/>
</dbReference>
<reference evidence="1" key="1">
    <citation type="submission" date="2022-04" db="EMBL/GenBank/DDBJ databases">
        <title>Genome of the entomopathogenic fungus Entomophthora muscae.</title>
        <authorList>
            <person name="Elya C."/>
            <person name="Lovett B.R."/>
            <person name="Lee E."/>
            <person name="Macias A.M."/>
            <person name="Hajek A.E."/>
            <person name="De Bivort B.L."/>
            <person name="Kasson M.T."/>
            <person name="De Fine Licht H.H."/>
            <person name="Stajich J.E."/>
        </authorList>
    </citation>
    <scope>NUCLEOTIDE SEQUENCE</scope>
    <source>
        <strain evidence="1">Berkeley</strain>
    </source>
</reference>
<keyword evidence="2" id="KW-1185">Reference proteome</keyword>
<gene>
    <name evidence="1" type="ORF">DSO57_1030661</name>
</gene>
<evidence type="ECO:0000313" key="1">
    <source>
        <dbReference type="EMBL" id="KAJ9072097.1"/>
    </source>
</evidence>
<proteinExistence type="predicted"/>
<sequence length="93" mass="9992">MSLQTGDPDKKLNPDTSMTTISPNSISALSLNQPASRRLILCLLALLTASITPSSRFRLGMGNSLALSANSLLRPRVDPKVQSPDKIQKFGVQ</sequence>
<evidence type="ECO:0000313" key="2">
    <source>
        <dbReference type="Proteomes" id="UP001165960"/>
    </source>
</evidence>
<dbReference type="Proteomes" id="UP001165960">
    <property type="component" value="Unassembled WGS sequence"/>
</dbReference>
<comment type="caution">
    <text evidence="1">The sequence shown here is derived from an EMBL/GenBank/DDBJ whole genome shotgun (WGS) entry which is preliminary data.</text>
</comment>